<dbReference type="InterPro" id="IPR005017">
    <property type="entry name" value="OMPP1/FadL/TodX"/>
</dbReference>
<dbReference type="SUPFAM" id="SSF56935">
    <property type="entry name" value="Porins"/>
    <property type="match status" value="1"/>
</dbReference>
<sequence>MRVKVLCLLGGILLTEIAYAGGFQVNLQGQKQIGMGHAGVGLARDQASIFFNPGALAQLRQNGFQVGISPLISKTAYQEPEPGNATTVTDNPLGTPFQVYGSYGFANDKARVGIGVYTPYGSSVNWGTNWQGRFGLNELTLQAIFIQPTFSYAITDRISVGAGPVFAIGSVNLQRSIPLQDANRQEGHVELDGGAKGYGFNAGIYFQATDNISVGVSYRSKVKMEVKDGDATFTIPAAPPIASRFPAGTTFDVALPLPANITFGLGIKATDKLTIAADAQYVQWSAYKSLRFDYSQAVNGSEFTENARNYQDVVIYRLGTEYAISDQLQVRAGGYFDQSPVENGYLTPETPDANAIGLSTGLSYQITPKIGLDASFLYLNRKKRTDAANLSGGVPGTFKSVGYVPGIAVNYNF</sequence>
<keyword evidence="4" id="KW-0812">Transmembrane</keyword>
<keyword evidence="7" id="KW-0998">Cell outer membrane</keyword>
<comment type="caution">
    <text evidence="8">The sequence shown here is derived from an EMBL/GenBank/DDBJ whole genome shotgun (WGS) entry which is preliminary data.</text>
</comment>
<dbReference type="PANTHER" id="PTHR35093">
    <property type="entry name" value="OUTER MEMBRANE PROTEIN NMB0088-RELATED"/>
    <property type="match status" value="1"/>
</dbReference>
<dbReference type="Gene3D" id="2.40.160.60">
    <property type="entry name" value="Outer membrane protein transport protein (OMPP1/FadL/TodX)"/>
    <property type="match status" value="1"/>
</dbReference>
<evidence type="ECO:0000256" key="4">
    <source>
        <dbReference type="ARBA" id="ARBA00022692"/>
    </source>
</evidence>
<reference evidence="8 9" key="1">
    <citation type="submission" date="2018-03" db="EMBL/GenBank/DDBJ databases">
        <title>Adhaeribacter sp. HMF7605 Genome sequencing and assembly.</title>
        <authorList>
            <person name="Kang H."/>
            <person name="Kang J."/>
            <person name="Cha I."/>
            <person name="Kim H."/>
            <person name="Joh K."/>
        </authorList>
    </citation>
    <scope>NUCLEOTIDE SEQUENCE [LARGE SCALE GENOMIC DNA]</scope>
    <source>
        <strain evidence="8 9">HMF7605</strain>
    </source>
</reference>
<dbReference type="GO" id="GO:0015483">
    <property type="term" value="F:long-chain fatty acid transporting porin activity"/>
    <property type="evidence" value="ECO:0007669"/>
    <property type="project" value="TreeGrafter"/>
</dbReference>
<evidence type="ECO:0000256" key="2">
    <source>
        <dbReference type="ARBA" id="ARBA00008163"/>
    </source>
</evidence>
<dbReference type="OrthoDB" id="9922at2"/>
<dbReference type="AlphaFoldDB" id="A0A2T2YFW1"/>
<evidence type="ECO:0000256" key="5">
    <source>
        <dbReference type="ARBA" id="ARBA00022729"/>
    </source>
</evidence>
<proteinExistence type="inferred from homology"/>
<protein>
    <submittedName>
        <fullName evidence="8">Long-chain fatty acid transporter permease</fullName>
    </submittedName>
</protein>
<keyword evidence="9" id="KW-1185">Reference proteome</keyword>
<evidence type="ECO:0000256" key="1">
    <source>
        <dbReference type="ARBA" id="ARBA00004571"/>
    </source>
</evidence>
<evidence type="ECO:0000256" key="3">
    <source>
        <dbReference type="ARBA" id="ARBA00022452"/>
    </source>
</evidence>
<comment type="similarity">
    <text evidence="2">Belongs to the OmpP1/FadL family.</text>
</comment>
<keyword evidence="6" id="KW-0472">Membrane</keyword>
<keyword evidence="3" id="KW-1134">Transmembrane beta strand</keyword>
<gene>
    <name evidence="8" type="ORF">AHMF7605_13240</name>
</gene>
<name>A0A2T2YFW1_9BACT</name>
<dbReference type="PANTHER" id="PTHR35093:SF8">
    <property type="entry name" value="OUTER MEMBRANE PROTEIN NMB0088-RELATED"/>
    <property type="match status" value="1"/>
</dbReference>
<evidence type="ECO:0000256" key="6">
    <source>
        <dbReference type="ARBA" id="ARBA00023136"/>
    </source>
</evidence>
<organism evidence="8 9">
    <name type="scientific">Adhaeribacter arboris</name>
    <dbReference type="NCBI Taxonomy" id="2072846"/>
    <lineage>
        <taxon>Bacteria</taxon>
        <taxon>Pseudomonadati</taxon>
        <taxon>Bacteroidota</taxon>
        <taxon>Cytophagia</taxon>
        <taxon>Cytophagales</taxon>
        <taxon>Hymenobacteraceae</taxon>
        <taxon>Adhaeribacter</taxon>
    </lineage>
</organism>
<evidence type="ECO:0000313" key="8">
    <source>
        <dbReference type="EMBL" id="PSR54405.1"/>
    </source>
</evidence>
<dbReference type="Proteomes" id="UP000240357">
    <property type="component" value="Unassembled WGS sequence"/>
</dbReference>
<dbReference type="GO" id="GO:0009279">
    <property type="term" value="C:cell outer membrane"/>
    <property type="evidence" value="ECO:0007669"/>
    <property type="project" value="UniProtKB-SubCell"/>
</dbReference>
<evidence type="ECO:0000256" key="7">
    <source>
        <dbReference type="ARBA" id="ARBA00023237"/>
    </source>
</evidence>
<evidence type="ECO:0000313" key="9">
    <source>
        <dbReference type="Proteomes" id="UP000240357"/>
    </source>
</evidence>
<keyword evidence="5" id="KW-0732">Signal</keyword>
<dbReference type="Pfam" id="PF03349">
    <property type="entry name" value="Toluene_X"/>
    <property type="match status" value="1"/>
</dbReference>
<dbReference type="EMBL" id="PYFT01000001">
    <property type="protein sequence ID" value="PSR54405.1"/>
    <property type="molecule type" value="Genomic_DNA"/>
</dbReference>
<dbReference type="RefSeq" id="WP_106930060.1">
    <property type="nucleotide sequence ID" value="NZ_PYFT01000001.1"/>
</dbReference>
<accession>A0A2T2YFW1</accession>
<comment type="subcellular location">
    <subcellularLocation>
        <location evidence="1">Cell outer membrane</location>
        <topology evidence="1">Multi-pass membrane protein</topology>
    </subcellularLocation>
</comment>